<dbReference type="GO" id="GO:0006508">
    <property type="term" value="P:proteolysis"/>
    <property type="evidence" value="ECO:0007669"/>
    <property type="project" value="UniProtKB-KW"/>
</dbReference>
<dbReference type="Pfam" id="PF01252">
    <property type="entry name" value="Peptidase_A8"/>
    <property type="match status" value="1"/>
</dbReference>
<dbReference type="InterPro" id="IPR001872">
    <property type="entry name" value="Peptidase_A8"/>
</dbReference>
<evidence type="ECO:0000313" key="12">
    <source>
        <dbReference type="EMBL" id="SNB54037.1"/>
    </source>
</evidence>
<evidence type="ECO:0000256" key="1">
    <source>
        <dbReference type="ARBA" id="ARBA00006139"/>
    </source>
</evidence>
<sequence>MRRFSPGLFLLLVILVADQVSKWLILNRLAATPVIELTSFFNLVLVGNRGISFGLFNSDAAHNPWILSLLALVIGVGLVIWLAREPRSLPRLAIFAVLGGAIGNVIDRLRFGFVVDFLDFHLKDYHWPAFNVADSAIVIGAIVLLLDGLLRQNPARSVSLGHKAKEKG</sequence>
<comment type="function">
    <text evidence="9 10">This protein specifically catalyzes the removal of signal peptides from prolipoproteins.</text>
</comment>
<dbReference type="NCBIfam" id="TIGR00077">
    <property type="entry name" value="lspA"/>
    <property type="match status" value="1"/>
</dbReference>
<feature type="transmembrane region" description="Helical" evidence="9">
    <location>
        <begin position="65"/>
        <end position="82"/>
    </location>
</feature>
<dbReference type="Proteomes" id="UP000197065">
    <property type="component" value="Unassembled WGS sequence"/>
</dbReference>
<dbReference type="PROSITE" id="PS00855">
    <property type="entry name" value="SPASE_II"/>
    <property type="match status" value="1"/>
</dbReference>
<keyword evidence="3 9" id="KW-0645">Protease</keyword>
<gene>
    <name evidence="9" type="primary">lspA</name>
    <name evidence="12" type="ORF">SAMN07250955_101405</name>
</gene>
<keyword evidence="5 9" id="KW-0064">Aspartyl protease</keyword>
<dbReference type="HAMAP" id="MF_00161">
    <property type="entry name" value="LspA"/>
    <property type="match status" value="1"/>
</dbReference>
<keyword evidence="2 9" id="KW-1003">Cell membrane</keyword>
<dbReference type="PRINTS" id="PR00781">
    <property type="entry name" value="LIPOSIGPTASE"/>
</dbReference>
<evidence type="ECO:0000256" key="10">
    <source>
        <dbReference type="RuleBase" id="RU000594"/>
    </source>
</evidence>
<keyword evidence="6 9" id="KW-0378">Hydrolase</keyword>
<comment type="subcellular location">
    <subcellularLocation>
        <location evidence="9">Cell membrane</location>
        <topology evidence="9">Multi-pass membrane protein</topology>
    </subcellularLocation>
</comment>
<dbReference type="AlphaFoldDB" id="A0A212Q432"/>
<name>A0A212Q432_9PROT</name>
<evidence type="ECO:0000256" key="3">
    <source>
        <dbReference type="ARBA" id="ARBA00022670"/>
    </source>
</evidence>
<accession>A0A212Q432</accession>
<keyword evidence="7 9" id="KW-1133">Transmembrane helix</keyword>
<reference evidence="12 13" key="1">
    <citation type="submission" date="2017-06" db="EMBL/GenBank/DDBJ databases">
        <authorList>
            <person name="Kim H.J."/>
            <person name="Triplett B.A."/>
        </authorList>
    </citation>
    <scope>NUCLEOTIDE SEQUENCE [LARGE SCALE GENOMIC DNA]</scope>
    <source>
        <strain evidence="12 13">B29T1</strain>
    </source>
</reference>
<keyword evidence="13" id="KW-1185">Reference proteome</keyword>
<evidence type="ECO:0000256" key="11">
    <source>
        <dbReference type="RuleBase" id="RU004181"/>
    </source>
</evidence>
<protein>
    <recommendedName>
        <fullName evidence="9">Lipoprotein signal peptidase</fullName>
        <ecNumber evidence="9">3.4.23.36</ecNumber>
    </recommendedName>
    <alternativeName>
        <fullName evidence="9">Prolipoprotein signal peptidase</fullName>
    </alternativeName>
    <alternativeName>
        <fullName evidence="9">Signal peptidase II</fullName>
        <shortName evidence="9">SPase II</shortName>
    </alternativeName>
</protein>
<comment type="pathway">
    <text evidence="9">Protein modification; lipoprotein biosynthesis (signal peptide cleavage).</text>
</comment>
<evidence type="ECO:0000256" key="9">
    <source>
        <dbReference type="HAMAP-Rule" id="MF_00161"/>
    </source>
</evidence>
<feature type="active site" evidence="9">
    <location>
        <position position="116"/>
    </location>
</feature>
<dbReference type="PANTHER" id="PTHR33695">
    <property type="entry name" value="LIPOPROTEIN SIGNAL PEPTIDASE"/>
    <property type="match status" value="1"/>
</dbReference>
<comment type="similarity">
    <text evidence="1 9 11">Belongs to the peptidase A8 family.</text>
</comment>
<proteinExistence type="inferred from homology"/>
<keyword evidence="8 9" id="KW-0472">Membrane</keyword>
<evidence type="ECO:0000256" key="5">
    <source>
        <dbReference type="ARBA" id="ARBA00022750"/>
    </source>
</evidence>
<feature type="transmembrane region" description="Helical" evidence="9">
    <location>
        <begin position="126"/>
        <end position="146"/>
    </location>
</feature>
<comment type="catalytic activity">
    <reaction evidence="9 10">
        <text>Release of signal peptides from bacterial membrane prolipoproteins. Hydrolyzes -Xaa-Yaa-Zaa-|-(S,diacylglyceryl)Cys-, in which Xaa is hydrophobic (preferably Leu), and Yaa (Ala or Ser) and Zaa (Gly or Ala) have small, neutral side chains.</text>
        <dbReference type="EC" id="3.4.23.36"/>
    </reaction>
</comment>
<dbReference type="OrthoDB" id="9810259at2"/>
<dbReference type="GO" id="GO:0005886">
    <property type="term" value="C:plasma membrane"/>
    <property type="evidence" value="ECO:0007669"/>
    <property type="project" value="UniProtKB-SubCell"/>
</dbReference>
<comment type="caution">
    <text evidence="9">Lacks conserved residue(s) required for the propagation of feature annotation.</text>
</comment>
<evidence type="ECO:0000256" key="7">
    <source>
        <dbReference type="ARBA" id="ARBA00022989"/>
    </source>
</evidence>
<feature type="active site" evidence="9">
    <location>
        <position position="134"/>
    </location>
</feature>
<dbReference type="UniPathway" id="UPA00665"/>
<evidence type="ECO:0000256" key="6">
    <source>
        <dbReference type="ARBA" id="ARBA00022801"/>
    </source>
</evidence>
<evidence type="ECO:0000256" key="2">
    <source>
        <dbReference type="ARBA" id="ARBA00022475"/>
    </source>
</evidence>
<feature type="transmembrane region" description="Helical" evidence="9">
    <location>
        <begin position="89"/>
        <end position="106"/>
    </location>
</feature>
<keyword evidence="4 9" id="KW-0812">Transmembrane</keyword>
<dbReference type="EMBL" id="FYEH01000001">
    <property type="protein sequence ID" value="SNB54037.1"/>
    <property type="molecule type" value="Genomic_DNA"/>
</dbReference>
<evidence type="ECO:0000313" key="13">
    <source>
        <dbReference type="Proteomes" id="UP000197065"/>
    </source>
</evidence>
<evidence type="ECO:0000256" key="8">
    <source>
        <dbReference type="ARBA" id="ARBA00023136"/>
    </source>
</evidence>
<dbReference type="EC" id="3.4.23.36" evidence="9"/>
<evidence type="ECO:0000256" key="4">
    <source>
        <dbReference type="ARBA" id="ARBA00022692"/>
    </source>
</evidence>
<dbReference type="RefSeq" id="WP_088559703.1">
    <property type="nucleotide sequence ID" value="NZ_FYEH01000001.1"/>
</dbReference>
<dbReference type="PANTHER" id="PTHR33695:SF1">
    <property type="entry name" value="LIPOPROTEIN SIGNAL PEPTIDASE"/>
    <property type="match status" value="1"/>
</dbReference>
<organism evidence="12 13">
    <name type="scientific">Arboricoccus pini</name>
    <dbReference type="NCBI Taxonomy" id="1963835"/>
    <lineage>
        <taxon>Bacteria</taxon>
        <taxon>Pseudomonadati</taxon>
        <taxon>Pseudomonadota</taxon>
        <taxon>Alphaproteobacteria</taxon>
        <taxon>Geminicoccales</taxon>
        <taxon>Geminicoccaceae</taxon>
        <taxon>Arboricoccus</taxon>
    </lineage>
</organism>
<dbReference type="GO" id="GO:0004190">
    <property type="term" value="F:aspartic-type endopeptidase activity"/>
    <property type="evidence" value="ECO:0007669"/>
    <property type="project" value="UniProtKB-UniRule"/>
</dbReference>